<evidence type="ECO:0000313" key="3">
    <source>
        <dbReference type="Proteomes" id="UP000295468"/>
    </source>
</evidence>
<accession>A0A4R6TM88</accession>
<dbReference type="Pfam" id="PF17963">
    <property type="entry name" value="Big_9"/>
    <property type="match status" value="1"/>
</dbReference>
<gene>
    <name evidence="2" type="ORF">CLV82_1525</name>
</gene>
<comment type="caution">
    <text evidence="2">The sequence shown here is derived from an EMBL/GenBank/DDBJ whole genome shotgun (WGS) entry which is preliminary data.</text>
</comment>
<dbReference type="EMBL" id="SNYI01000002">
    <property type="protein sequence ID" value="TDQ30829.1"/>
    <property type="molecule type" value="Genomic_DNA"/>
</dbReference>
<reference evidence="2 3" key="1">
    <citation type="submission" date="2019-03" db="EMBL/GenBank/DDBJ databases">
        <title>Genomic Encyclopedia of Archaeal and Bacterial Type Strains, Phase II (KMG-II): from individual species to whole genera.</title>
        <authorList>
            <person name="Goeker M."/>
        </authorList>
    </citation>
    <scope>NUCLEOTIDE SEQUENCE [LARGE SCALE GENOMIC DNA]</scope>
    <source>
        <strain evidence="2 3">DSM 18435</strain>
    </source>
</reference>
<dbReference type="InterPro" id="IPR027039">
    <property type="entry name" value="Crtac1"/>
</dbReference>
<name>A0A4R6TM88_9FLAO</name>
<dbReference type="OrthoDB" id="279982at2"/>
<dbReference type="Pfam" id="PF13517">
    <property type="entry name" value="FG-GAP_3"/>
    <property type="match status" value="2"/>
</dbReference>
<keyword evidence="3" id="KW-1185">Reference proteome</keyword>
<dbReference type="SUPFAM" id="SSF69318">
    <property type="entry name" value="Integrin alpha N-terminal domain"/>
    <property type="match status" value="1"/>
</dbReference>
<dbReference type="PANTHER" id="PTHR16026:SF0">
    <property type="entry name" value="CARTILAGE ACIDIC PROTEIN 1"/>
    <property type="match status" value="1"/>
</dbReference>
<protein>
    <submittedName>
        <fullName evidence="2">VCBS repeat protein</fullName>
    </submittedName>
</protein>
<dbReference type="InterPro" id="IPR013517">
    <property type="entry name" value="FG-GAP"/>
</dbReference>
<organism evidence="2 3">
    <name type="scientific">Zeaxanthinibacter enoshimensis</name>
    <dbReference type="NCBI Taxonomy" id="392009"/>
    <lineage>
        <taxon>Bacteria</taxon>
        <taxon>Pseudomonadati</taxon>
        <taxon>Bacteroidota</taxon>
        <taxon>Flavobacteriia</taxon>
        <taxon>Flavobacteriales</taxon>
        <taxon>Flavobacteriaceae</taxon>
        <taxon>Zeaxanthinibacter</taxon>
    </lineage>
</organism>
<evidence type="ECO:0000256" key="1">
    <source>
        <dbReference type="ARBA" id="ARBA00022729"/>
    </source>
</evidence>
<proteinExistence type="predicted"/>
<sequence>MISLSPYKTNLDPKLFVLALCLWISHATYSQTTFTESAAVYGLNIAGNKDGGHAWADYDLDGDFDLVVNTQGSGYLLRNDGGVFTDQTAALAPDFNNGSLERTALFVDFNNDGYPDIFRNKHNDIRIYLQDPATNRFGDGAGGTLPSQQFTSFTDGMNTEGAGALDYDGDGDLDIFVDNHNFGIDILENDGNGYFTHVTRKTDSPNPPYNAGDPTTWPLGLVQDATDGDYGSATDFNDDGWVDIVVRKKNQVDLFTNVGGTFQDGVDIDQADNGNKGSVAFYDFDNDGDFDLFWTENGINQIHRNNGDGTWSPLGAATGIPLSFAGQIEGLACGDVDNDGDIDIFLTGSSITKLFLNQINNGGGAMSFVDSGQVFNVTDGEGSSFVDIDQDGDLDIYVNRKGNNRLFVNNLGIANRTNHIFINIKEDRDELGLTGTEERFGVGSTARILDCDGNVISGVREVNGGYGHGTQQPGMIHFGLPGGAITPIVIEVSYPRTSSGRVIVRQQLRPVDYFNGKINLLDVFTDLANLPPVAQNDYITAIQDGDVTFDALANNGDGPDTDPEGEPMEVISVTTPVNGTAVINGDGTITYTPDPGFAGNDQFSYTMWDNASCTFTSEQDSAEVYITVSPDTDGDLIADRDDLDDDNDGIPDLEEIGKIINHNQPECGGETDLDFSAAPTLESGTALTQGAVYRFSNVTTGTDALVTIVQTFNATVANIDNNGSAASSFKPQTAFNFPNTGDQGYIEYKIEFVNSGGTTPVVIPKIFINFNDIDGGANYAEENWADNPATFTIDNPTELTMGTDGSWVVATGSLIDHAGSTNSDPEVNFTVNYNSVSVLTIRVGALARVDGASAGGRQHAIEFACINNYVNPETYGIDLDSDGIANHLDLDSDNDGIYDAVEAGHNRGHTAGIVNSTYGLNGLADIVETTPESGNINYGIANSDGTDPEDYLDTDSDDDSCSDANEAYADGNADGGDNMFYGLGNPPPVDSRGRVIAATYPVPADNGSSGTEDHLEVLRASLVSDPIDDTTCLGCDSSFSVTANDVDNYQWQVFDGSWNDLTDGGIYSGSSTNTLQLTDVTSAEQGRQYRVILSNLNFACSSTFSSAATLTIRVSGVVTNRRITFRVNKN</sequence>
<dbReference type="InterPro" id="IPR028994">
    <property type="entry name" value="Integrin_alpha_N"/>
</dbReference>
<evidence type="ECO:0000313" key="2">
    <source>
        <dbReference type="EMBL" id="TDQ30829.1"/>
    </source>
</evidence>
<dbReference type="PANTHER" id="PTHR16026">
    <property type="entry name" value="CARTILAGE ACIDIC PROTEIN 1"/>
    <property type="match status" value="1"/>
</dbReference>
<dbReference type="Gene3D" id="2.60.40.3440">
    <property type="match status" value="1"/>
</dbReference>
<dbReference type="Proteomes" id="UP000295468">
    <property type="component" value="Unassembled WGS sequence"/>
</dbReference>
<keyword evidence="1" id="KW-0732">Signal</keyword>
<dbReference type="AlphaFoldDB" id="A0A4R6TM88"/>